<keyword evidence="1" id="KW-0812">Transmembrane</keyword>
<organism evidence="3 4">
    <name type="scientific">Nephila pilipes</name>
    <name type="common">Giant wood spider</name>
    <name type="synonym">Nephila maculata</name>
    <dbReference type="NCBI Taxonomy" id="299642"/>
    <lineage>
        <taxon>Eukaryota</taxon>
        <taxon>Metazoa</taxon>
        <taxon>Ecdysozoa</taxon>
        <taxon>Arthropoda</taxon>
        <taxon>Chelicerata</taxon>
        <taxon>Arachnida</taxon>
        <taxon>Araneae</taxon>
        <taxon>Araneomorphae</taxon>
        <taxon>Entelegynae</taxon>
        <taxon>Araneoidea</taxon>
        <taxon>Nephilidae</taxon>
        <taxon>Nephila</taxon>
    </lineage>
</organism>
<dbReference type="InterPro" id="IPR007582">
    <property type="entry name" value="TFIID_NTD2"/>
</dbReference>
<proteinExistence type="predicted"/>
<feature type="domain" description="TFIID subunit TAF5 NTD2" evidence="2">
    <location>
        <begin position="3"/>
        <end position="124"/>
    </location>
</feature>
<protein>
    <recommendedName>
        <fullName evidence="2">TFIID subunit TAF5 NTD2 domain-containing protein</fullName>
    </recommendedName>
</protein>
<dbReference type="SUPFAM" id="SSF160897">
    <property type="entry name" value="Taf5 N-terminal domain-like"/>
    <property type="match status" value="1"/>
</dbReference>
<dbReference type="EMBL" id="BMAW01035729">
    <property type="protein sequence ID" value="GFU40829.1"/>
    <property type="molecule type" value="Genomic_DNA"/>
</dbReference>
<evidence type="ECO:0000256" key="1">
    <source>
        <dbReference type="SAM" id="Phobius"/>
    </source>
</evidence>
<evidence type="ECO:0000313" key="3">
    <source>
        <dbReference type="EMBL" id="GFU40829.1"/>
    </source>
</evidence>
<accession>A0A8X6QRA6</accession>
<evidence type="ECO:0000259" key="2">
    <source>
        <dbReference type="Pfam" id="PF04494"/>
    </source>
</evidence>
<feature type="non-terminal residue" evidence="3">
    <location>
        <position position="175"/>
    </location>
</feature>
<dbReference type="Proteomes" id="UP000887013">
    <property type="component" value="Unassembled WGS sequence"/>
</dbReference>
<dbReference type="Pfam" id="PF04494">
    <property type="entry name" value="TFIID_NTD2"/>
    <property type="match status" value="1"/>
</dbReference>
<comment type="caution">
    <text evidence="3">The sequence shown here is derived from an EMBL/GenBank/DDBJ whole genome shotgun (WGS) entry which is preliminary data.</text>
</comment>
<dbReference type="OrthoDB" id="10266330at2759"/>
<keyword evidence="1" id="KW-1133">Transmembrane helix</keyword>
<sequence>MAEKEYDGLLKFIKRTAEPVKDQLVQFVYPLYVYIYFIFLRQNKILEAQKFISKYSKPFLNAEGYTEVIEELHKFKTYHEPQCHSYFKNFYENKYLIKASEDSLKLLKTYLQEAQCRILVTILQCQFLIKVIESESNSNVELENSVNLNDENNSNSVNVKTEINSNDVNVETEIN</sequence>
<keyword evidence="4" id="KW-1185">Reference proteome</keyword>
<name>A0A8X6QRA6_NEPPI</name>
<dbReference type="InterPro" id="IPR037264">
    <property type="entry name" value="TFIID_NTD2_sf"/>
</dbReference>
<gene>
    <name evidence="3" type="primary">TAF5L_0</name>
    <name evidence="3" type="ORF">NPIL_483561</name>
</gene>
<keyword evidence="1" id="KW-0472">Membrane</keyword>
<dbReference type="Gene3D" id="1.25.40.500">
    <property type="entry name" value="TFIID subunit TAF5, NTD2 domain"/>
    <property type="match status" value="1"/>
</dbReference>
<feature type="transmembrane region" description="Helical" evidence="1">
    <location>
        <begin position="24"/>
        <end position="40"/>
    </location>
</feature>
<reference evidence="3" key="1">
    <citation type="submission" date="2020-08" db="EMBL/GenBank/DDBJ databases">
        <title>Multicomponent nature underlies the extraordinary mechanical properties of spider dragline silk.</title>
        <authorList>
            <person name="Kono N."/>
            <person name="Nakamura H."/>
            <person name="Mori M."/>
            <person name="Yoshida Y."/>
            <person name="Ohtoshi R."/>
            <person name="Malay A.D."/>
            <person name="Moran D.A.P."/>
            <person name="Tomita M."/>
            <person name="Numata K."/>
            <person name="Arakawa K."/>
        </authorList>
    </citation>
    <scope>NUCLEOTIDE SEQUENCE</scope>
</reference>
<evidence type="ECO:0000313" key="4">
    <source>
        <dbReference type="Proteomes" id="UP000887013"/>
    </source>
</evidence>
<dbReference type="AlphaFoldDB" id="A0A8X6QRA6"/>